<feature type="region of interest" description="Disordered" evidence="1">
    <location>
        <begin position="99"/>
        <end position="118"/>
    </location>
</feature>
<accession>X0XL55</accession>
<feature type="compositionally biased region" description="Basic and acidic residues" evidence="1">
    <location>
        <begin position="109"/>
        <end position="118"/>
    </location>
</feature>
<proteinExistence type="predicted"/>
<sequence length="118" mass="12730">GGTNPELTVAVTTTGIAELFTDTELDRLWARVADASTEIIQFYATLALMARQLRNAHAPAVSHSAGGISVSLSHIFKHYNEIYEENKAFLNAAQSTSARTVAGSTTEITRSDRETSDT</sequence>
<dbReference type="EMBL" id="BARS01044551">
    <property type="protein sequence ID" value="GAG37388.1"/>
    <property type="molecule type" value="Genomic_DNA"/>
</dbReference>
<comment type="caution">
    <text evidence="2">The sequence shown here is derived from an EMBL/GenBank/DDBJ whole genome shotgun (WGS) entry which is preliminary data.</text>
</comment>
<evidence type="ECO:0000313" key="2">
    <source>
        <dbReference type="EMBL" id="GAG37388.1"/>
    </source>
</evidence>
<gene>
    <name evidence="2" type="ORF">S01H1_67286</name>
</gene>
<reference evidence="2" key="1">
    <citation type="journal article" date="2014" name="Front. Microbiol.">
        <title>High frequency of phylogenetically diverse reductive dehalogenase-homologous genes in deep subseafloor sedimentary metagenomes.</title>
        <authorList>
            <person name="Kawai M."/>
            <person name="Futagami T."/>
            <person name="Toyoda A."/>
            <person name="Takaki Y."/>
            <person name="Nishi S."/>
            <person name="Hori S."/>
            <person name="Arai W."/>
            <person name="Tsubouchi T."/>
            <person name="Morono Y."/>
            <person name="Uchiyama I."/>
            <person name="Ito T."/>
            <person name="Fujiyama A."/>
            <person name="Inagaki F."/>
            <person name="Takami H."/>
        </authorList>
    </citation>
    <scope>NUCLEOTIDE SEQUENCE</scope>
    <source>
        <strain evidence="2">Expedition CK06-06</strain>
    </source>
</reference>
<protein>
    <submittedName>
        <fullName evidence="2">Uncharacterized protein</fullName>
    </submittedName>
</protein>
<dbReference type="AlphaFoldDB" id="X0XL55"/>
<evidence type="ECO:0000256" key="1">
    <source>
        <dbReference type="SAM" id="MobiDB-lite"/>
    </source>
</evidence>
<feature type="non-terminal residue" evidence="2">
    <location>
        <position position="1"/>
    </location>
</feature>
<organism evidence="2">
    <name type="scientific">marine sediment metagenome</name>
    <dbReference type="NCBI Taxonomy" id="412755"/>
    <lineage>
        <taxon>unclassified sequences</taxon>
        <taxon>metagenomes</taxon>
        <taxon>ecological metagenomes</taxon>
    </lineage>
</organism>
<feature type="compositionally biased region" description="Polar residues" evidence="1">
    <location>
        <begin position="99"/>
        <end position="108"/>
    </location>
</feature>
<name>X0XL55_9ZZZZ</name>